<comment type="caution">
    <text evidence="2">The sequence shown here is derived from an EMBL/GenBank/DDBJ whole genome shotgun (WGS) entry which is preliminary data.</text>
</comment>
<dbReference type="InParanoid" id="A0A7X0MW06"/>
<dbReference type="Proteomes" id="UP000528457">
    <property type="component" value="Unassembled WGS sequence"/>
</dbReference>
<dbReference type="InterPro" id="IPR014922">
    <property type="entry name" value="YdhG-like"/>
</dbReference>
<dbReference type="Pfam" id="PF08818">
    <property type="entry name" value="DUF1801"/>
    <property type="match status" value="1"/>
</dbReference>
<keyword evidence="3" id="KW-1185">Reference proteome</keyword>
<gene>
    <name evidence="2" type="ORF">HNR48_000677</name>
</gene>
<organism evidence="2 3">
    <name type="scientific">Pseudoteredinibacter isoporae</name>
    <dbReference type="NCBI Taxonomy" id="570281"/>
    <lineage>
        <taxon>Bacteria</taxon>
        <taxon>Pseudomonadati</taxon>
        <taxon>Pseudomonadota</taxon>
        <taxon>Gammaproteobacteria</taxon>
        <taxon>Cellvibrionales</taxon>
        <taxon>Cellvibrionaceae</taxon>
        <taxon>Pseudoteredinibacter</taxon>
    </lineage>
</organism>
<proteinExistence type="predicted"/>
<sequence length="136" mass="15253">MSELKTKAGQISLAEFMAEVPEKKLEDTKRLIKMMKSITGDKAVVWGSAIVGFGAYEYKNTGAGGRWFKTGFSPRKQNFSIYIMNGFSKYGALLKKLGKHKLGKSCLYISSLKAVDEEILKELITLSYQSMSEKYD</sequence>
<dbReference type="SUPFAM" id="SSF159888">
    <property type="entry name" value="YdhG-like"/>
    <property type="match status" value="1"/>
</dbReference>
<dbReference type="AlphaFoldDB" id="A0A7X0MW06"/>
<dbReference type="RefSeq" id="WP_166851381.1">
    <property type="nucleotide sequence ID" value="NZ_JAAONY010000001.1"/>
</dbReference>
<name>A0A7X0MW06_9GAMM</name>
<feature type="domain" description="YdhG-like" evidence="1">
    <location>
        <begin position="26"/>
        <end position="125"/>
    </location>
</feature>
<evidence type="ECO:0000313" key="2">
    <source>
        <dbReference type="EMBL" id="MBB6520399.1"/>
    </source>
</evidence>
<evidence type="ECO:0000259" key="1">
    <source>
        <dbReference type="Pfam" id="PF08818"/>
    </source>
</evidence>
<accession>A0A7X0MW06</accession>
<evidence type="ECO:0000313" key="3">
    <source>
        <dbReference type="Proteomes" id="UP000528457"/>
    </source>
</evidence>
<reference evidence="2 3" key="1">
    <citation type="submission" date="2020-08" db="EMBL/GenBank/DDBJ databases">
        <title>Genomic Encyclopedia of Type Strains, Phase IV (KMG-IV): sequencing the most valuable type-strain genomes for metagenomic binning, comparative biology and taxonomic classification.</title>
        <authorList>
            <person name="Goeker M."/>
        </authorList>
    </citation>
    <scope>NUCLEOTIDE SEQUENCE [LARGE SCALE GENOMIC DNA]</scope>
    <source>
        <strain evidence="2 3">DSM 22368</strain>
    </source>
</reference>
<protein>
    <recommendedName>
        <fullName evidence="1">YdhG-like domain-containing protein</fullName>
    </recommendedName>
</protein>
<dbReference type="EMBL" id="JACHHT010000001">
    <property type="protein sequence ID" value="MBB6520399.1"/>
    <property type="molecule type" value="Genomic_DNA"/>
</dbReference>